<organism evidence="2 3">
    <name type="scientific">Petrolisthes cinctipes</name>
    <name type="common">Flat porcelain crab</name>
    <dbReference type="NCBI Taxonomy" id="88211"/>
    <lineage>
        <taxon>Eukaryota</taxon>
        <taxon>Metazoa</taxon>
        <taxon>Ecdysozoa</taxon>
        <taxon>Arthropoda</taxon>
        <taxon>Crustacea</taxon>
        <taxon>Multicrustacea</taxon>
        <taxon>Malacostraca</taxon>
        <taxon>Eumalacostraca</taxon>
        <taxon>Eucarida</taxon>
        <taxon>Decapoda</taxon>
        <taxon>Pleocyemata</taxon>
        <taxon>Anomura</taxon>
        <taxon>Galatheoidea</taxon>
        <taxon>Porcellanidae</taxon>
        <taxon>Petrolisthes</taxon>
    </lineage>
</organism>
<dbReference type="Proteomes" id="UP001286313">
    <property type="component" value="Unassembled WGS sequence"/>
</dbReference>
<dbReference type="AlphaFoldDB" id="A0AAE1GGS3"/>
<comment type="caution">
    <text evidence="2">The sequence shown here is derived from an EMBL/GenBank/DDBJ whole genome shotgun (WGS) entry which is preliminary data.</text>
</comment>
<protein>
    <submittedName>
        <fullName evidence="2">Uncharacterized protein</fullName>
    </submittedName>
</protein>
<reference evidence="2" key="1">
    <citation type="submission" date="2023-10" db="EMBL/GenBank/DDBJ databases">
        <title>Genome assemblies of two species of porcelain crab, Petrolisthes cinctipes and Petrolisthes manimaculis (Anomura: Porcellanidae).</title>
        <authorList>
            <person name="Angst P."/>
        </authorList>
    </citation>
    <scope>NUCLEOTIDE SEQUENCE</scope>
    <source>
        <strain evidence="2">PB745_01</strain>
        <tissue evidence="2">Gill</tissue>
    </source>
</reference>
<gene>
    <name evidence="2" type="ORF">Pcinc_004602</name>
</gene>
<name>A0AAE1GGS3_PETCI</name>
<accession>A0AAE1GGS3</accession>
<dbReference type="Pfam" id="PF13565">
    <property type="entry name" value="HTH_32"/>
    <property type="match status" value="1"/>
</dbReference>
<evidence type="ECO:0000313" key="3">
    <source>
        <dbReference type="Proteomes" id="UP001286313"/>
    </source>
</evidence>
<dbReference type="EMBL" id="JAWQEG010000332">
    <property type="protein sequence ID" value="KAK3891512.1"/>
    <property type="molecule type" value="Genomic_DNA"/>
</dbReference>
<proteinExistence type="predicted"/>
<evidence type="ECO:0000256" key="1">
    <source>
        <dbReference type="ARBA" id="ARBA00004123"/>
    </source>
</evidence>
<keyword evidence="3" id="KW-1185">Reference proteome</keyword>
<sequence>MSPTTVVKWIKRWEETNNLNDKARTGAPRKTTLEQDGRIVAAAEADPHTNAVAIVNDLQLDVGAMTQFMLLDRHKQMRGFAPPPLACSALAHVDGA</sequence>
<dbReference type="InterPro" id="IPR009057">
    <property type="entry name" value="Homeodomain-like_sf"/>
</dbReference>
<dbReference type="SUPFAM" id="SSF46689">
    <property type="entry name" value="Homeodomain-like"/>
    <property type="match status" value="1"/>
</dbReference>
<comment type="subcellular location">
    <subcellularLocation>
        <location evidence="1">Nucleus</location>
    </subcellularLocation>
</comment>
<dbReference type="GO" id="GO:0005634">
    <property type="term" value="C:nucleus"/>
    <property type="evidence" value="ECO:0007669"/>
    <property type="project" value="UniProtKB-SubCell"/>
</dbReference>
<evidence type="ECO:0000313" key="2">
    <source>
        <dbReference type="EMBL" id="KAK3891512.1"/>
    </source>
</evidence>